<comment type="caution">
    <text evidence="1">The sequence shown here is derived from an EMBL/GenBank/DDBJ whole genome shotgun (WGS) entry which is preliminary data.</text>
</comment>
<accession>A0A0F9CV29</accession>
<organism evidence="1">
    <name type="scientific">marine sediment metagenome</name>
    <dbReference type="NCBI Taxonomy" id="412755"/>
    <lineage>
        <taxon>unclassified sequences</taxon>
        <taxon>metagenomes</taxon>
        <taxon>ecological metagenomes</taxon>
    </lineage>
</organism>
<proteinExistence type="predicted"/>
<name>A0A0F9CV29_9ZZZZ</name>
<gene>
    <name evidence="1" type="ORF">LCGC14_2277440</name>
</gene>
<sequence length="46" mass="4861">LTGILIVATVLALLLGLFLLVSWGLEGLEGYYPTCNLSNGSCYPSD</sequence>
<reference evidence="1" key="1">
    <citation type="journal article" date="2015" name="Nature">
        <title>Complex archaea that bridge the gap between prokaryotes and eukaryotes.</title>
        <authorList>
            <person name="Spang A."/>
            <person name="Saw J.H."/>
            <person name="Jorgensen S.L."/>
            <person name="Zaremba-Niedzwiedzka K."/>
            <person name="Martijn J."/>
            <person name="Lind A.E."/>
            <person name="van Eijk R."/>
            <person name="Schleper C."/>
            <person name="Guy L."/>
            <person name="Ettema T.J."/>
        </authorList>
    </citation>
    <scope>NUCLEOTIDE SEQUENCE</scope>
</reference>
<protein>
    <submittedName>
        <fullName evidence="1">Uncharacterized protein</fullName>
    </submittedName>
</protein>
<feature type="non-terminal residue" evidence="1">
    <location>
        <position position="1"/>
    </location>
</feature>
<dbReference type="AlphaFoldDB" id="A0A0F9CV29"/>
<dbReference type="EMBL" id="LAZR01031617">
    <property type="protein sequence ID" value="KKL53233.1"/>
    <property type="molecule type" value="Genomic_DNA"/>
</dbReference>
<evidence type="ECO:0000313" key="1">
    <source>
        <dbReference type="EMBL" id="KKL53233.1"/>
    </source>
</evidence>